<dbReference type="OrthoDB" id="10248487at2759"/>
<dbReference type="GO" id="GO:0005737">
    <property type="term" value="C:cytoplasm"/>
    <property type="evidence" value="ECO:0007669"/>
    <property type="project" value="TreeGrafter"/>
</dbReference>
<evidence type="ECO:0000313" key="4">
    <source>
        <dbReference type="RefSeq" id="XP_031562867.1"/>
    </source>
</evidence>
<dbReference type="GeneID" id="116298507"/>
<feature type="compositionally biased region" description="Basic and acidic residues" evidence="2">
    <location>
        <begin position="105"/>
        <end position="120"/>
    </location>
</feature>
<dbReference type="GO" id="GO:0007018">
    <property type="term" value="P:microtubule-based movement"/>
    <property type="evidence" value="ECO:0007669"/>
    <property type="project" value="TreeGrafter"/>
</dbReference>
<keyword evidence="3" id="KW-1185">Reference proteome</keyword>
<dbReference type="PANTHER" id="PTHR21255:SF65">
    <property type="entry name" value="TCTEX1 DOMAIN-CONTAINING PROTEIN 2"/>
    <property type="match status" value="1"/>
</dbReference>
<dbReference type="KEGG" id="aten:116298507"/>
<dbReference type="InterPro" id="IPR005334">
    <property type="entry name" value="Tctex-1-like"/>
</dbReference>
<dbReference type="InParanoid" id="A0A6P8IBJ1"/>
<comment type="similarity">
    <text evidence="1">Belongs to the dynein light chain Tctex-type family.</text>
</comment>
<feature type="region of interest" description="Disordered" evidence="2">
    <location>
        <begin position="98"/>
        <end position="127"/>
    </location>
</feature>
<proteinExistence type="inferred from homology"/>
<dbReference type="PANTHER" id="PTHR21255">
    <property type="entry name" value="T-COMPLEX-ASSOCIATED-TESTIS-EXPRESSED 1/ DYNEIN LIGHT CHAIN"/>
    <property type="match status" value="1"/>
</dbReference>
<accession>A0A6P8IBJ1</accession>
<protein>
    <submittedName>
        <fullName evidence="4">Tctex1 domain-containing protein 1-A-like</fullName>
    </submittedName>
</protein>
<dbReference type="Pfam" id="PF03645">
    <property type="entry name" value="Tctex-1"/>
    <property type="match status" value="1"/>
</dbReference>
<dbReference type="AlphaFoldDB" id="A0A6P8IBJ1"/>
<dbReference type="Proteomes" id="UP000515163">
    <property type="component" value="Unplaced"/>
</dbReference>
<dbReference type="RefSeq" id="XP_031562867.1">
    <property type="nucleotide sequence ID" value="XM_031707007.1"/>
</dbReference>
<dbReference type="GO" id="GO:0005868">
    <property type="term" value="C:cytoplasmic dynein complex"/>
    <property type="evidence" value="ECO:0007669"/>
    <property type="project" value="TreeGrafter"/>
</dbReference>
<dbReference type="Gene3D" id="3.30.1140.40">
    <property type="entry name" value="Tctex-1"/>
    <property type="match status" value="1"/>
</dbReference>
<evidence type="ECO:0000256" key="2">
    <source>
        <dbReference type="SAM" id="MobiDB-lite"/>
    </source>
</evidence>
<dbReference type="InterPro" id="IPR038586">
    <property type="entry name" value="Tctex-1-like_sf"/>
</dbReference>
<evidence type="ECO:0000313" key="3">
    <source>
        <dbReference type="Proteomes" id="UP000515163"/>
    </source>
</evidence>
<reference evidence="4" key="1">
    <citation type="submission" date="2025-08" db="UniProtKB">
        <authorList>
            <consortium name="RefSeq"/>
        </authorList>
    </citation>
    <scope>IDENTIFICATION</scope>
    <source>
        <tissue evidence="4">Tentacle</tissue>
    </source>
</reference>
<dbReference type="GO" id="GO:0045505">
    <property type="term" value="F:dynein intermediate chain binding"/>
    <property type="evidence" value="ECO:0007669"/>
    <property type="project" value="TreeGrafter"/>
</dbReference>
<organism evidence="3 4">
    <name type="scientific">Actinia tenebrosa</name>
    <name type="common">Australian red waratah sea anemone</name>
    <dbReference type="NCBI Taxonomy" id="6105"/>
    <lineage>
        <taxon>Eukaryota</taxon>
        <taxon>Metazoa</taxon>
        <taxon>Cnidaria</taxon>
        <taxon>Anthozoa</taxon>
        <taxon>Hexacorallia</taxon>
        <taxon>Actiniaria</taxon>
        <taxon>Actiniidae</taxon>
        <taxon>Actinia</taxon>
    </lineage>
</organism>
<gene>
    <name evidence="4" type="primary">LOC116298507</name>
</gene>
<dbReference type="CDD" id="cd21451">
    <property type="entry name" value="DLC-like_TCTEX1D"/>
    <property type="match status" value="1"/>
</dbReference>
<evidence type="ECO:0000256" key="1">
    <source>
        <dbReference type="ARBA" id="ARBA00005361"/>
    </source>
</evidence>
<sequence length="248" mass="27523">MKKDRSMSEKSNFTKPLSAALGKATGVFTRPKLQRRAFTAHAASELISAASLSSVLLDLRENGTKSQDKIQTEQEKPEVIDDAPNVLISHRLSTCHGNGTGIVDSKTKTEGNVHEPRRNSDTAVSNNPQLQNNKFIAKDKDFTSLNCFRVKNIISETLKAHVGNMEYDHQECGEKSRVMSQIIEKRVKTLSNAQYKVTVMVFIGAIRDKGIELATQCVWSPAEDYFAMATHKNETVFASAIVFATIFE</sequence>
<name>A0A6P8IBJ1_ACTTE</name>